<organism evidence="2 3">
    <name type="scientific">Streblomastix strix</name>
    <dbReference type="NCBI Taxonomy" id="222440"/>
    <lineage>
        <taxon>Eukaryota</taxon>
        <taxon>Metamonada</taxon>
        <taxon>Preaxostyla</taxon>
        <taxon>Oxymonadida</taxon>
        <taxon>Streblomastigidae</taxon>
        <taxon>Streblomastix</taxon>
    </lineage>
</organism>
<dbReference type="AlphaFoldDB" id="A0A5J4TWV5"/>
<gene>
    <name evidence="2" type="ORF">EZS28_042104</name>
</gene>
<dbReference type="Gene3D" id="3.30.70.270">
    <property type="match status" value="1"/>
</dbReference>
<comment type="caution">
    <text evidence="2">The sequence shown here is derived from an EMBL/GenBank/DDBJ whole genome shotgun (WGS) entry which is preliminary data.</text>
</comment>
<dbReference type="SUPFAM" id="SSF56672">
    <property type="entry name" value="DNA/RNA polymerases"/>
    <property type="match status" value="1"/>
</dbReference>
<dbReference type="InterPro" id="IPR000477">
    <property type="entry name" value="RT_dom"/>
</dbReference>
<evidence type="ECO:0000313" key="2">
    <source>
        <dbReference type="EMBL" id="KAA6362369.1"/>
    </source>
</evidence>
<accession>A0A5J4TWV5</accession>
<feature type="domain" description="Reverse transcriptase" evidence="1">
    <location>
        <begin position="60"/>
        <end position="121"/>
    </location>
</feature>
<sequence>MVQPDIHDKENKWEMEKDTGYEGVEQIYCRLPFQDARIERGETNNQTFGLSNGAKNATNKNKIEISIIKFIDNILLLHKNKEQLKNMSQNVIDSLKYFTFTINTEKSETEPNQSVTFLGQEWNQANAIVKTKLKKRLFPPYDLYTSLFPNTMDHLKEKAARLRGWNTTMITNKIAIPDINQWISKFRAHIQAQLIQIPPKVIMTTNAATSRWGSTQERDLKMIAIAYGT</sequence>
<dbReference type="InterPro" id="IPR043502">
    <property type="entry name" value="DNA/RNA_pol_sf"/>
</dbReference>
<dbReference type="Proteomes" id="UP000324800">
    <property type="component" value="Unassembled WGS sequence"/>
</dbReference>
<evidence type="ECO:0000313" key="3">
    <source>
        <dbReference type="Proteomes" id="UP000324800"/>
    </source>
</evidence>
<dbReference type="InterPro" id="IPR043128">
    <property type="entry name" value="Rev_trsase/Diguanyl_cyclase"/>
</dbReference>
<name>A0A5J4TWV5_9EUKA</name>
<proteinExistence type="predicted"/>
<reference evidence="2 3" key="1">
    <citation type="submission" date="2019-03" db="EMBL/GenBank/DDBJ databases">
        <title>Single cell metagenomics reveals metabolic interactions within the superorganism composed of flagellate Streblomastix strix and complex community of Bacteroidetes bacteria on its surface.</title>
        <authorList>
            <person name="Treitli S.C."/>
            <person name="Kolisko M."/>
            <person name="Husnik F."/>
            <person name="Keeling P."/>
            <person name="Hampl V."/>
        </authorList>
    </citation>
    <scope>NUCLEOTIDE SEQUENCE [LARGE SCALE GENOMIC DNA]</scope>
    <source>
        <strain evidence="2">ST1C</strain>
    </source>
</reference>
<dbReference type="EMBL" id="SNRW01024288">
    <property type="protein sequence ID" value="KAA6362369.1"/>
    <property type="molecule type" value="Genomic_DNA"/>
</dbReference>
<dbReference type="Pfam" id="PF00078">
    <property type="entry name" value="RVT_1"/>
    <property type="match status" value="1"/>
</dbReference>
<evidence type="ECO:0000259" key="1">
    <source>
        <dbReference type="Pfam" id="PF00078"/>
    </source>
</evidence>
<protein>
    <recommendedName>
        <fullName evidence="1">Reverse transcriptase domain-containing protein</fullName>
    </recommendedName>
</protein>